<evidence type="ECO:0000259" key="1">
    <source>
        <dbReference type="SMART" id="SM00849"/>
    </source>
</evidence>
<dbReference type="RefSeq" id="WP_052835163.1">
    <property type="nucleotide sequence ID" value="NZ_CDRZ01000008.1"/>
</dbReference>
<feature type="domain" description="Metallo-beta-lactamase" evidence="1">
    <location>
        <begin position="14"/>
        <end position="203"/>
    </location>
</feature>
<evidence type="ECO:0000313" key="3">
    <source>
        <dbReference type="Proteomes" id="UP000046155"/>
    </source>
</evidence>
<protein>
    <submittedName>
        <fullName evidence="2">Putative Beta-lactamase domain protein</fullName>
    </submittedName>
</protein>
<dbReference type="Pfam" id="PF00753">
    <property type="entry name" value="Lactamase_B"/>
    <property type="match status" value="1"/>
</dbReference>
<dbReference type="CDD" id="cd07743">
    <property type="entry name" value="metallo-hydrolase-like_MBL-fold"/>
    <property type="match status" value="1"/>
</dbReference>
<dbReference type="InterPro" id="IPR036866">
    <property type="entry name" value="RibonucZ/Hydroxyglut_hydro"/>
</dbReference>
<dbReference type="EMBL" id="CDRZ01000008">
    <property type="protein sequence ID" value="CEO87454.1"/>
    <property type="molecule type" value="Genomic_DNA"/>
</dbReference>
<keyword evidence="3" id="KW-1185">Reference proteome</keyword>
<dbReference type="PANTHER" id="PTHR42951:SF14">
    <property type="entry name" value="METALLO-BETA-LACTAMASE SUPERFAMILY PROTEIN"/>
    <property type="match status" value="1"/>
</dbReference>
<dbReference type="PANTHER" id="PTHR42951">
    <property type="entry name" value="METALLO-BETA-LACTAMASE DOMAIN-CONTAINING"/>
    <property type="match status" value="1"/>
</dbReference>
<dbReference type="SUPFAM" id="SSF56281">
    <property type="entry name" value="Metallo-hydrolase/oxidoreductase"/>
    <property type="match status" value="1"/>
</dbReference>
<dbReference type="Gene3D" id="3.60.15.10">
    <property type="entry name" value="Ribonuclease Z/Hydroxyacylglutathione hydrolase-like"/>
    <property type="match status" value="1"/>
</dbReference>
<sequence>MQIAGNTYCFNYPSLIGLYFFDSGSCLLIDTGAKKEQTLAILKYLHKRKITVHSIFNTHHHADHCTGNQIIQNRSNCRIYASALEATLIENPILTPFILYSAYPPPVLRNKFLLASPSRVTNILKAGDQQINGVPFQVLDLKGHTLGQLGIVTPDGVTFLGDSLLADDILNRIPFPYLADANGHFTTLDFLQNTNFSYAVLTHGGQVIDVQRLAERNREVCRAVIRLILEITKEPTSREEIVSILIRELSLPLSTTQYYFIHTTTSAFLSYLNSINRIRLRLVGGNIKFISV</sequence>
<accession>A0A0B7MAD2</accession>
<name>A0A0B7MAD2_9FIRM</name>
<reference evidence="3" key="1">
    <citation type="submission" date="2015-01" db="EMBL/GenBank/DDBJ databases">
        <authorList>
            <person name="Manzoor Shahid"/>
            <person name="Zubair Saima"/>
        </authorList>
    </citation>
    <scope>NUCLEOTIDE SEQUENCE [LARGE SCALE GENOMIC DNA]</scope>
    <source>
        <strain evidence="3">Sp3</strain>
    </source>
</reference>
<gene>
    <name evidence="2" type="ORF">SSCH_1050024</name>
</gene>
<dbReference type="AlphaFoldDB" id="A0A0B7MAD2"/>
<proteinExistence type="predicted"/>
<evidence type="ECO:0000313" key="2">
    <source>
        <dbReference type="EMBL" id="CEO87454.1"/>
    </source>
</evidence>
<dbReference type="SMART" id="SM00849">
    <property type="entry name" value="Lactamase_B"/>
    <property type="match status" value="1"/>
</dbReference>
<dbReference type="InterPro" id="IPR001279">
    <property type="entry name" value="Metallo-B-lactamas"/>
</dbReference>
<organism evidence="2 3">
    <name type="scientific">Syntrophaceticus schinkii</name>
    <dbReference type="NCBI Taxonomy" id="499207"/>
    <lineage>
        <taxon>Bacteria</taxon>
        <taxon>Bacillati</taxon>
        <taxon>Bacillota</taxon>
        <taxon>Clostridia</taxon>
        <taxon>Thermoanaerobacterales</taxon>
        <taxon>Thermoanaerobacterales Family III. Incertae Sedis</taxon>
        <taxon>Syntrophaceticus</taxon>
    </lineage>
</organism>
<dbReference type="Proteomes" id="UP000046155">
    <property type="component" value="Unassembled WGS sequence"/>
</dbReference>
<dbReference type="InterPro" id="IPR050855">
    <property type="entry name" value="NDM-1-like"/>
</dbReference>